<evidence type="ECO:0000313" key="15">
    <source>
        <dbReference type="EMBL" id="CDP33476.1"/>
    </source>
</evidence>
<evidence type="ECO:0000256" key="9">
    <source>
        <dbReference type="ARBA" id="ARBA00023295"/>
    </source>
</evidence>
<evidence type="ECO:0000256" key="11">
    <source>
        <dbReference type="PIRNR" id="PIRNR016302"/>
    </source>
</evidence>
<accession>A0A060T2P9</accession>
<dbReference type="SUPFAM" id="SSF48208">
    <property type="entry name" value="Six-hairpin glycosidases"/>
    <property type="match status" value="1"/>
</dbReference>
<protein>
    <recommendedName>
        <fullName evidence="4 11">Mannan endo-1,6-alpha-mannosidase</fullName>
        <ecNumber evidence="4 11">3.2.1.101</ecNumber>
    </recommendedName>
</protein>
<comment type="catalytic activity">
    <reaction evidence="1 11">
        <text>Random hydrolysis of (1-&gt;6)-alpha-D-mannosidic linkages in unbranched (1-&gt;6)-mannans.</text>
        <dbReference type="EC" id="3.2.1.101"/>
    </reaction>
</comment>
<keyword evidence="7 13" id="KW-0472">Membrane</keyword>
<keyword evidence="13" id="KW-1133">Transmembrane helix</keyword>
<evidence type="ECO:0000256" key="7">
    <source>
        <dbReference type="ARBA" id="ARBA00023136"/>
    </source>
</evidence>
<gene>
    <name evidence="15" type="ORF">GNLVRS02_ARAD1A10274g</name>
</gene>
<evidence type="ECO:0000256" key="12">
    <source>
        <dbReference type="SAM" id="MobiDB-lite"/>
    </source>
</evidence>
<dbReference type="GO" id="GO:0016052">
    <property type="term" value="P:carbohydrate catabolic process"/>
    <property type="evidence" value="ECO:0007669"/>
    <property type="project" value="InterPro"/>
</dbReference>
<dbReference type="Pfam" id="PF03663">
    <property type="entry name" value="Glyco_hydro_76"/>
    <property type="match status" value="1"/>
</dbReference>
<dbReference type="InterPro" id="IPR008928">
    <property type="entry name" value="6-hairpin_glycosidase_sf"/>
</dbReference>
<dbReference type="PIRSF" id="PIRSF016302">
    <property type="entry name" value="Man_a_manosd"/>
    <property type="match status" value="1"/>
</dbReference>
<evidence type="ECO:0000256" key="6">
    <source>
        <dbReference type="ARBA" id="ARBA00022801"/>
    </source>
</evidence>
<dbReference type="Gene3D" id="1.50.10.20">
    <property type="match status" value="1"/>
</dbReference>
<keyword evidence="6 11" id="KW-0378">Hydrolase</keyword>
<dbReference type="GO" id="GO:0009272">
    <property type="term" value="P:fungal-type cell wall biogenesis"/>
    <property type="evidence" value="ECO:0007669"/>
    <property type="project" value="TreeGrafter"/>
</dbReference>
<evidence type="ECO:0000256" key="10">
    <source>
        <dbReference type="ARBA" id="ARBA00023316"/>
    </source>
</evidence>
<keyword evidence="5 14" id="KW-0732">Signal</keyword>
<feature type="signal peptide" evidence="14">
    <location>
        <begin position="1"/>
        <end position="17"/>
    </location>
</feature>
<dbReference type="InterPro" id="IPR014480">
    <property type="entry name" value="Mannan-1_6-alpha_mannosidase"/>
</dbReference>
<evidence type="ECO:0000256" key="3">
    <source>
        <dbReference type="ARBA" id="ARBA00009699"/>
    </source>
</evidence>
<dbReference type="GO" id="GO:0012505">
    <property type="term" value="C:endomembrane system"/>
    <property type="evidence" value="ECO:0007669"/>
    <property type="project" value="UniProtKB-SubCell"/>
</dbReference>
<reference evidence="15" key="2">
    <citation type="submission" date="2014-06" db="EMBL/GenBank/DDBJ databases">
        <title>The complete genome of Blastobotrys (Arxula) adeninivorans LS3 - a yeast of biotechnological interest.</title>
        <authorList>
            <person name="Kunze G."/>
            <person name="Gaillardin C."/>
            <person name="Czernicka M."/>
            <person name="Durrens P."/>
            <person name="Martin T."/>
            <person name="Boer E."/>
            <person name="Gabaldon T."/>
            <person name="Cruz J."/>
            <person name="Talla E."/>
            <person name="Marck C."/>
            <person name="Goffeau A."/>
            <person name="Barbe V."/>
            <person name="Baret P."/>
            <person name="Baronian K."/>
            <person name="Beier S."/>
            <person name="Bleykasten C."/>
            <person name="Bode R."/>
            <person name="Casaregola S."/>
            <person name="Despons L."/>
            <person name="Fairhead C."/>
            <person name="Giersberg M."/>
            <person name="Gierski P."/>
            <person name="Hahnel U."/>
            <person name="Hartmann A."/>
            <person name="Jankowska D."/>
            <person name="Jubin C."/>
            <person name="Jung P."/>
            <person name="Lafontaine I."/>
            <person name="Leh-Louis V."/>
            <person name="Lemaire M."/>
            <person name="Marcet-Houben M."/>
            <person name="Mascher M."/>
            <person name="Morel G."/>
            <person name="Richard G.-F."/>
            <person name="Riechen J."/>
            <person name="Sacerdot C."/>
            <person name="Sarkar A."/>
            <person name="Savel G."/>
            <person name="Schacherer J."/>
            <person name="Sherman D."/>
            <person name="Straub M.-L."/>
            <person name="Stein N."/>
            <person name="Thierry A."/>
            <person name="Trautwein-Schult A."/>
            <person name="Westhof E."/>
            <person name="Worch S."/>
            <person name="Dujon B."/>
            <person name="Souciet J.-L."/>
            <person name="Wincker P."/>
            <person name="Scholz U."/>
            <person name="Neuveglise N."/>
        </authorList>
    </citation>
    <scope>NUCLEOTIDE SEQUENCE</scope>
    <source>
        <strain evidence="15">LS3</strain>
    </source>
</reference>
<reference evidence="15" key="1">
    <citation type="submission" date="2014-02" db="EMBL/GenBank/DDBJ databases">
        <authorList>
            <person name="Genoscope - CEA"/>
        </authorList>
    </citation>
    <scope>NUCLEOTIDE SEQUENCE</scope>
    <source>
        <strain evidence="15">LS3</strain>
    </source>
</reference>
<dbReference type="EMBL" id="HG937691">
    <property type="protein sequence ID" value="CDP33476.1"/>
    <property type="molecule type" value="Genomic_DNA"/>
</dbReference>
<evidence type="ECO:0000256" key="8">
    <source>
        <dbReference type="ARBA" id="ARBA00023180"/>
    </source>
</evidence>
<organism evidence="15">
    <name type="scientific">Blastobotrys adeninivorans</name>
    <name type="common">Yeast</name>
    <name type="synonym">Arxula adeninivorans</name>
    <dbReference type="NCBI Taxonomy" id="409370"/>
    <lineage>
        <taxon>Eukaryota</taxon>
        <taxon>Fungi</taxon>
        <taxon>Dikarya</taxon>
        <taxon>Ascomycota</taxon>
        <taxon>Saccharomycotina</taxon>
        <taxon>Dipodascomycetes</taxon>
        <taxon>Dipodascales</taxon>
        <taxon>Trichomonascaceae</taxon>
        <taxon>Blastobotrys</taxon>
    </lineage>
</organism>
<keyword evidence="8" id="KW-0325">Glycoprotein</keyword>
<keyword evidence="10" id="KW-0961">Cell wall biogenesis/degradation</keyword>
<keyword evidence="13" id="KW-0812">Transmembrane</keyword>
<dbReference type="PhylomeDB" id="A0A060T2P9"/>
<name>A0A060T2P9_BLAAD</name>
<comment type="similarity">
    <text evidence="3 11">Belongs to the glycosyl hydrolase 76 family.</text>
</comment>
<keyword evidence="9 11" id="KW-0326">Glycosidase</keyword>
<proteinExistence type="inferred from homology"/>
<evidence type="ECO:0000256" key="4">
    <source>
        <dbReference type="ARBA" id="ARBA00012350"/>
    </source>
</evidence>
<dbReference type="EC" id="3.2.1.101" evidence="4 11"/>
<dbReference type="GO" id="GO:0071555">
    <property type="term" value="P:cell wall organization"/>
    <property type="evidence" value="ECO:0007669"/>
    <property type="project" value="UniProtKB-KW"/>
</dbReference>
<dbReference type="PANTHER" id="PTHR12145:SF36">
    <property type="entry name" value="MANNAN ENDO-1,6-ALPHA-MANNOSIDASE DCW1"/>
    <property type="match status" value="1"/>
</dbReference>
<feature type="region of interest" description="Disordered" evidence="12">
    <location>
        <begin position="394"/>
        <end position="422"/>
    </location>
</feature>
<dbReference type="InterPro" id="IPR005198">
    <property type="entry name" value="Glyco_hydro_76"/>
</dbReference>
<feature type="transmembrane region" description="Helical" evidence="13">
    <location>
        <begin position="429"/>
        <end position="450"/>
    </location>
</feature>
<evidence type="ECO:0000256" key="1">
    <source>
        <dbReference type="ARBA" id="ARBA00001452"/>
    </source>
</evidence>
<dbReference type="GO" id="GO:0008496">
    <property type="term" value="F:mannan endo-1,6-alpha-mannosidase activity"/>
    <property type="evidence" value="ECO:0007669"/>
    <property type="project" value="UniProtKB-UniRule"/>
</dbReference>
<evidence type="ECO:0000256" key="14">
    <source>
        <dbReference type="SAM" id="SignalP"/>
    </source>
</evidence>
<dbReference type="PANTHER" id="PTHR12145">
    <property type="entry name" value="MANNAN ENDO-1,6-ALPHA-MANNOSIDASE DCW1"/>
    <property type="match status" value="1"/>
</dbReference>
<evidence type="ECO:0000256" key="5">
    <source>
        <dbReference type="ARBA" id="ARBA00022729"/>
    </source>
</evidence>
<dbReference type="FunFam" id="1.50.10.20:FF:000006">
    <property type="entry name" value="Mannan endo-1,6-alpha-mannosidase"/>
    <property type="match status" value="1"/>
</dbReference>
<sequence length="451" mass="50121">MWFALTSLIPFILGAAAVEIDITDRQSIYAAQALIAKGLMDYYNGNDSGQTPGMFTQPYYWWEAGAAWGSLLDYTYYTGNDTYADLVKTSLLYQIGKDWNYMPANQTSTEGNDDQGFWGLATMAAAEFNFSNPEGGYPSWLYLTQAVFNTMAARWETGSCNGGLRWQIYTWNAGYSYKNSVSNGCMFNLASRLARYTANDSYVDWAEKIWDWEVSVQFLNYTYGAQSLSVFDGADMNVNCTDVRQLEWTYNQGLFMSGAAYLYNYTEDQKWLTRVEHLWNRATILFHDGTVMYEAACQPSNRCNTDQRSFKGLFSRFLGRTMLMAPEMFDKIMPKIQSSAMAAAQSCSGGTDGHTCGLNWFYDGWDGVYGLGEQICGLEVMTALLIHDQGPPLTEKTGASSKGDGAAGTNHSDDDSVSDPLTIEGKDRAGAGVLTAVVVIVLLAASWWLVI</sequence>
<comment type="subcellular location">
    <subcellularLocation>
        <location evidence="2">Endomembrane system</location>
    </subcellularLocation>
</comment>
<dbReference type="AlphaFoldDB" id="A0A060T2P9"/>
<dbReference type="GO" id="GO:0007117">
    <property type="term" value="P:budding cell bud growth"/>
    <property type="evidence" value="ECO:0007669"/>
    <property type="project" value="TreeGrafter"/>
</dbReference>
<evidence type="ECO:0000256" key="2">
    <source>
        <dbReference type="ARBA" id="ARBA00004308"/>
    </source>
</evidence>
<evidence type="ECO:0000256" key="13">
    <source>
        <dbReference type="SAM" id="Phobius"/>
    </source>
</evidence>
<feature type="chain" id="PRO_5001591857" description="Mannan endo-1,6-alpha-mannosidase" evidence="14">
    <location>
        <begin position="18"/>
        <end position="451"/>
    </location>
</feature>